<dbReference type="InterPro" id="IPR036409">
    <property type="entry name" value="Aldolase_II/adducin_N_sf"/>
</dbReference>
<evidence type="ECO:0000256" key="2">
    <source>
        <dbReference type="ARBA" id="ARBA00023239"/>
    </source>
</evidence>
<dbReference type="RefSeq" id="WP_060778915.1">
    <property type="nucleotide sequence ID" value="NZ_CAJHLH010000006.1"/>
</dbReference>
<evidence type="ECO:0000259" key="3">
    <source>
        <dbReference type="SMART" id="SM01007"/>
    </source>
</evidence>
<dbReference type="GO" id="GO:0019323">
    <property type="term" value="P:pentose catabolic process"/>
    <property type="evidence" value="ECO:0007669"/>
    <property type="project" value="TreeGrafter"/>
</dbReference>
<gene>
    <name evidence="4" type="ORF">I6G68_01680</name>
</gene>
<dbReference type="OrthoDB" id="9794581at2"/>
<dbReference type="GO" id="GO:0046872">
    <property type="term" value="F:metal ion binding"/>
    <property type="evidence" value="ECO:0007669"/>
    <property type="project" value="UniProtKB-KW"/>
</dbReference>
<dbReference type="Gene3D" id="3.40.225.10">
    <property type="entry name" value="Class II aldolase/adducin N-terminal domain"/>
    <property type="match status" value="1"/>
</dbReference>
<organism evidence="4 5">
    <name type="scientific">Aerococcus urinae</name>
    <dbReference type="NCBI Taxonomy" id="1376"/>
    <lineage>
        <taxon>Bacteria</taxon>
        <taxon>Bacillati</taxon>
        <taxon>Bacillota</taxon>
        <taxon>Bacilli</taxon>
        <taxon>Lactobacillales</taxon>
        <taxon>Aerococcaceae</taxon>
        <taxon>Aerococcus</taxon>
    </lineage>
</organism>
<reference evidence="4 5" key="1">
    <citation type="submission" date="2020-12" db="EMBL/GenBank/DDBJ databases">
        <title>FDA dAtabase for Regulatory Grade micrObial Sequences (FDA-ARGOS): Supporting development and validation of Infectious Disease Dx tests.</title>
        <authorList>
            <person name="Sproer C."/>
            <person name="Gronow S."/>
            <person name="Severitt S."/>
            <person name="Schroder I."/>
            <person name="Tallon L."/>
            <person name="Sadzewicz L."/>
            <person name="Zhao X."/>
            <person name="Boylan J."/>
            <person name="Ott S."/>
            <person name="Bowen H."/>
            <person name="Vavikolanu K."/>
            <person name="Mehta A."/>
            <person name="Aluvathingal J."/>
            <person name="Nadendla S."/>
            <person name="Lowell S."/>
            <person name="Myers T."/>
            <person name="Yan Y."/>
            <person name="Sichtig H."/>
        </authorList>
    </citation>
    <scope>NUCLEOTIDE SEQUENCE [LARGE SCALE GENOMIC DNA]</scope>
    <source>
        <strain evidence="4 5">FDAARGOS_911</strain>
    </source>
</reference>
<dbReference type="AlphaFoldDB" id="A0A0X8FFQ3"/>
<dbReference type="Pfam" id="PF00596">
    <property type="entry name" value="Aldolase_II"/>
    <property type="match status" value="1"/>
</dbReference>
<accession>A0A0X8FFQ3</accession>
<dbReference type="SMART" id="SM01007">
    <property type="entry name" value="Aldolase_II"/>
    <property type="match status" value="1"/>
</dbReference>
<protein>
    <submittedName>
        <fullName evidence="4">Class II aldolase/adducin family protein</fullName>
    </submittedName>
</protein>
<feature type="domain" description="Class II aldolase/adducin N-terminal" evidence="3">
    <location>
        <begin position="8"/>
        <end position="189"/>
    </location>
</feature>
<dbReference type="GO" id="GO:0016832">
    <property type="term" value="F:aldehyde-lyase activity"/>
    <property type="evidence" value="ECO:0007669"/>
    <property type="project" value="TreeGrafter"/>
</dbReference>
<dbReference type="KEGG" id="aun:AWM73_08330"/>
<dbReference type="EMBL" id="CP065662">
    <property type="protein sequence ID" value="QPS01810.1"/>
    <property type="molecule type" value="Genomic_DNA"/>
</dbReference>
<dbReference type="InterPro" id="IPR050197">
    <property type="entry name" value="Aldolase_class_II_sugar_metab"/>
</dbReference>
<dbReference type="SUPFAM" id="SSF53639">
    <property type="entry name" value="AraD/HMP-PK domain-like"/>
    <property type="match status" value="1"/>
</dbReference>
<evidence type="ECO:0000256" key="1">
    <source>
        <dbReference type="ARBA" id="ARBA00022723"/>
    </source>
</evidence>
<evidence type="ECO:0000313" key="5">
    <source>
        <dbReference type="Proteomes" id="UP000594771"/>
    </source>
</evidence>
<dbReference type="PANTHER" id="PTHR22789">
    <property type="entry name" value="FUCULOSE PHOSPHATE ALDOLASE"/>
    <property type="match status" value="1"/>
</dbReference>
<dbReference type="InterPro" id="IPR001303">
    <property type="entry name" value="Aldolase_II/adducin_N"/>
</dbReference>
<dbReference type="NCBIfam" id="NF004979">
    <property type="entry name" value="PRK06357.1"/>
    <property type="match status" value="1"/>
</dbReference>
<proteinExistence type="predicted"/>
<name>A0A0X8FFQ3_9LACT</name>
<dbReference type="PANTHER" id="PTHR22789:SF0">
    <property type="entry name" value="3-OXO-TETRONATE 4-PHOSPHATE DECARBOXYLASE-RELATED"/>
    <property type="match status" value="1"/>
</dbReference>
<dbReference type="GO" id="GO:0005829">
    <property type="term" value="C:cytosol"/>
    <property type="evidence" value="ECO:0007669"/>
    <property type="project" value="TreeGrafter"/>
</dbReference>
<keyword evidence="1" id="KW-0479">Metal-binding</keyword>
<keyword evidence="2" id="KW-0456">Lyase</keyword>
<dbReference type="GeneID" id="35768276"/>
<sequence length="208" mass="23792">MMYYEERKQLTKFVKNMFERKNTNTGGGNITVRVSDEHILATPTLASKEYLWDIDPEQILVMDMDENIIEGRGKKTREIYMHYACYEENPEIGCVIHAHSQQALVYATLGLDMPNVTEGTQKLGEIKCLPPHKAYSKELAAEIRKHVREDQCYPKAYILAGHGILMVGDTLVNTYDNVDRLEYNAYVAIVKTIFEKLGVEGIRDTNVK</sequence>
<evidence type="ECO:0000313" key="4">
    <source>
        <dbReference type="EMBL" id="QPS01810.1"/>
    </source>
</evidence>
<dbReference type="Proteomes" id="UP000594771">
    <property type="component" value="Chromosome"/>
</dbReference>